<feature type="non-terminal residue" evidence="1">
    <location>
        <position position="1"/>
    </location>
</feature>
<dbReference type="Proteomes" id="UP000538075">
    <property type="component" value="Unassembled WGS sequence"/>
</dbReference>
<proteinExistence type="predicted"/>
<keyword evidence="1" id="KW-0547">Nucleotide-binding</keyword>
<gene>
    <name evidence="1" type="ORF">FHK98_15710</name>
</gene>
<evidence type="ECO:0000313" key="1">
    <source>
        <dbReference type="EMBL" id="MBA4466803.1"/>
    </source>
</evidence>
<keyword evidence="1" id="KW-0067">ATP-binding</keyword>
<name>A0A838WVV7_9CYAN</name>
<dbReference type="AlphaFoldDB" id="A0A838WVV7"/>
<sequence length="95" mass="10540">QTVLQGWAMASPLPLVVFLDEIDSLEDQTLISILRQLRAGYPNRPQGFPHSVGLIGMRDVRDYKVKSGGSERLNTSSPFNIKAESLTLSNFSFTD</sequence>
<dbReference type="GO" id="GO:0005524">
    <property type="term" value="F:ATP binding"/>
    <property type="evidence" value="ECO:0007669"/>
    <property type="project" value="UniProtKB-KW"/>
</dbReference>
<organism evidence="1 2">
    <name type="scientific">Cylindrospermopsis raciborskii CS-506_A</name>
    <dbReference type="NCBI Taxonomy" id="2585140"/>
    <lineage>
        <taxon>Bacteria</taxon>
        <taxon>Bacillati</taxon>
        <taxon>Cyanobacteriota</taxon>
        <taxon>Cyanophyceae</taxon>
        <taxon>Nostocales</taxon>
        <taxon>Aphanizomenonaceae</taxon>
        <taxon>Cylindrospermopsis</taxon>
    </lineage>
</organism>
<evidence type="ECO:0000313" key="2">
    <source>
        <dbReference type="Proteomes" id="UP000538075"/>
    </source>
</evidence>
<reference evidence="1 2" key="1">
    <citation type="journal article" date="2020" name="J. Appl. Phycol.">
        <title>Morphological changes and genome evolution in Raphidiopsis raciborskii CS-506 after 23 years in culture.</title>
        <authorList>
            <person name="Willis A."/>
            <person name="Bent S.J."/>
            <person name="Jameson I.D."/>
        </authorList>
    </citation>
    <scope>NUCLEOTIDE SEQUENCE [LARGE SCALE GENOMIC DNA]</scope>
    <source>
        <strain evidence="1 2">CS-506_A</strain>
    </source>
</reference>
<comment type="caution">
    <text evidence="1">The sequence shown here is derived from an EMBL/GenBank/DDBJ whole genome shotgun (WGS) entry which is preliminary data.</text>
</comment>
<accession>A0A838WVV7</accession>
<dbReference type="EMBL" id="VDFG01001037">
    <property type="protein sequence ID" value="MBA4466803.1"/>
    <property type="molecule type" value="Genomic_DNA"/>
</dbReference>
<protein>
    <submittedName>
        <fullName evidence="1">ATP-binding protein</fullName>
    </submittedName>
</protein>
<feature type="non-terminal residue" evidence="1">
    <location>
        <position position="95"/>
    </location>
</feature>